<dbReference type="EMBL" id="JH711586">
    <property type="protein sequence ID" value="EIW76397.1"/>
    <property type="molecule type" value="Genomic_DNA"/>
</dbReference>
<dbReference type="KEGG" id="cput:CONPUDRAFT_130992"/>
<evidence type="ECO:0000313" key="2">
    <source>
        <dbReference type="EMBL" id="EIW76397.1"/>
    </source>
</evidence>
<dbReference type="PANTHER" id="PTHR10622:SF10">
    <property type="entry name" value="HET DOMAIN-CONTAINING PROTEIN"/>
    <property type="match status" value="1"/>
</dbReference>
<proteinExistence type="predicted"/>
<dbReference type="RefSeq" id="XP_007773630.1">
    <property type="nucleotide sequence ID" value="XM_007775440.1"/>
</dbReference>
<feature type="domain" description="Heterokaryon incompatibility" evidence="1">
    <location>
        <begin position="82"/>
        <end position="169"/>
    </location>
</feature>
<feature type="non-terminal residue" evidence="2">
    <location>
        <position position="416"/>
    </location>
</feature>
<protein>
    <submittedName>
        <fullName evidence="2">HET-domain-containing protein</fullName>
    </submittedName>
</protein>
<organism evidence="2 3">
    <name type="scientific">Coniophora puteana (strain RWD-64-598)</name>
    <name type="common">Brown rot fungus</name>
    <dbReference type="NCBI Taxonomy" id="741705"/>
    <lineage>
        <taxon>Eukaryota</taxon>
        <taxon>Fungi</taxon>
        <taxon>Dikarya</taxon>
        <taxon>Basidiomycota</taxon>
        <taxon>Agaricomycotina</taxon>
        <taxon>Agaricomycetes</taxon>
        <taxon>Agaricomycetidae</taxon>
        <taxon>Boletales</taxon>
        <taxon>Coniophorineae</taxon>
        <taxon>Coniophoraceae</taxon>
        <taxon>Coniophora</taxon>
    </lineage>
</organism>
<dbReference type="PANTHER" id="PTHR10622">
    <property type="entry name" value="HET DOMAIN-CONTAINING PROTEIN"/>
    <property type="match status" value="1"/>
</dbReference>
<dbReference type="InterPro" id="IPR010730">
    <property type="entry name" value="HET"/>
</dbReference>
<gene>
    <name evidence="2" type="ORF">CONPUDRAFT_130992</name>
</gene>
<keyword evidence="3" id="KW-1185">Reference proteome</keyword>
<reference evidence="3" key="1">
    <citation type="journal article" date="2012" name="Science">
        <title>The Paleozoic origin of enzymatic lignin decomposition reconstructed from 31 fungal genomes.</title>
        <authorList>
            <person name="Floudas D."/>
            <person name="Binder M."/>
            <person name="Riley R."/>
            <person name="Barry K."/>
            <person name="Blanchette R.A."/>
            <person name="Henrissat B."/>
            <person name="Martinez A.T."/>
            <person name="Otillar R."/>
            <person name="Spatafora J.W."/>
            <person name="Yadav J.S."/>
            <person name="Aerts A."/>
            <person name="Benoit I."/>
            <person name="Boyd A."/>
            <person name="Carlson A."/>
            <person name="Copeland A."/>
            <person name="Coutinho P.M."/>
            <person name="de Vries R.P."/>
            <person name="Ferreira P."/>
            <person name="Findley K."/>
            <person name="Foster B."/>
            <person name="Gaskell J."/>
            <person name="Glotzer D."/>
            <person name="Gorecki P."/>
            <person name="Heitman J."/>
            <person name="Hesse C."/>
            <person name="Hori C."/>
            <person name="Igarashi K."/>
            <person name="Jurgens J.A."/>
            <person name="Kallen N."/>
            <person name="Kersten P."/>
            <person name="Kohler A."/>
            <person name="Kuees U."/>
            <person name="Kumar T.K.A."/>
            <person name="Kuo A."/>
            <person name="LaButti K."/>
            <person name="Larrondo L.F."/>
            <person name="Lindquist E."/>
            <person name="Ling A."/>
            <person name="Lombard V."/>
            <person name="Lucas S."/>
            <person name="Lundell T."/>
            <person name="Martin R."/>
            <person name="McLaughlin D.J."/>
            <person name="Morgenstern I."/>
            <person name="Morin E."/>
            <person name="Murat C."/>
            <person name="Nagy L.G."/>
            <person name="Nolan M."/>
            <person name="Ohm R.A."/>
            <person name="Patyshakuliyeva A."/>
            <person name="Rokas A."/>
            <person name="Ruiz-Duenas F.J."/>
            <person name="Sabat G."/>
            <person name="Salamov A."/>
            <person name="Samejima M."/>
            <person name="Schmutz J."/>
            <person name="Slot J.C."/>
            <person name="St John F."/>
            <person name="Stenlid J."/>
            <person name="Sun H."/>
            <person name="Sun S."/>
            <person name="Syed K."/>
            <person name="Tsang A."/>
            <person name="Wiebenga A."/>
            <person name="Young D."/>
            <person name="Pisabarro A."/>
            <person name="Eastwood D.C."/>
            <person name="Martin F."/>
            <person name="Cullen D."/>
            <person name="Grigoriev I.V."/>
            <person name="Hibbett D.S."/>
        </authorList>
    </citation>
    <scope>NUCLEOTIDE SEQUENCE [LARGE SCALE GENOMIC DNA]</scope>
    <source>
        <strain evidence="3">RWD-64-598 SS2</strain>
    </source>
</reference>
<dbReference type="Proteomes" id="UP000053558">
    <property type="component" value="Unassembled WGS sequence"/>
</dbReference>
<sequence>MSTLDTLRNHVRQEFESYVNNHIPIRIIQCDDTRRLKLVGRREVREYFQRHLDQLELGEPAGAELHAQRAHVKDLVRKTVRYAILSHRWSDHEVTFHDFGRIWFFKPAGWTKVARFCAEAARQGMRFAWIDTCCIDKASSAELDESIRSMFKWYRNSALCIIHLSQTASLDDMAGDDWFRRGWTLQELLAPEKVQFFNRSWDRKSDKSQDDERRVTDIALCVASEVTGIPLEDLERFHPSPRYVDKRMKWAANREVTRVEDVAYSLMGIFNVSISAAYGEGFDRAFCRLVEAIMISGGDPSILNWAGHSAQHFTTRCMPASPASYLNQPKIHPSAYGLQADMALTSKGLRHSIVIIPLILSKVREGGYTFSFTNGSLPMVELNVKLLENIGLRSIRVMRSYAFGATIYTLTKDPHS</sequence>
<dbReference type="GeneID" id="19200308"/>
<dbReference type="Pfam" id="PF06985">
    <property type="entry name" value="HET"/>
    <property type="match status" value="1"/>
</dbReference>
<dbReference type="OMA" id="CHACETQ"/>
<evidence type="ECO:0000313" key="3">
    <source>
        <dbReference type="Proteomes" id="UP000053558"/>
    </source>
</evidence>
<name>A0A5M3MBG3_CONPW</name>
<comment type="caution">
    <text evidence="2">The sequence shown here is derived from an EMBL/GenBank/DDBJ whole genome shotgun (WGS) entry which is preliminary data.</text>
</comment>
<dbReference type="OrthoDB" id="674604at2759"/>
<dbReference type="AlphaFoldDB" id="A0A5M3MBG3"/>
<evidence type="ECO:0000259" key="1">
    <source>
        <dbReference type="Pfam" id="PF06985"/>
    </source>
</evidence>
<accession>A0A5M3MBG3</accession>